<accession>Q4T1E9</accession>
<dbReference type="PROSITE" id="PS51194">
    <property type="entry name" value="HELICASE_CTER"/>
    <property type="match status" value="1"/>
</dbReference>
<dbReference type="PANTHER" id="PTHR45629:SF7">
    <property type="entry name" value="DNA EXCISION REPAIR PROTEIN ERCC-6-RELATED"/>
    <property type="match status" value="1"/>
</dbReference>
<dbReference type="GO" id="GO:0016787">
    <property type="term" value="F:hydrolase activity"/>
    <property type="evidence" value="ECO:0007669"/>
    <property type="project" value="UniProtKB-KW"/>
</dbReference>
<keyword evidence="4" id="KW-1133">Transmembrane helix</keyword>
<evidence type="ECO:0000259" key="5">
    <source>
        <dbReference type="PROSITE" id="PS51194"/>
    </source>
</evidence>
<keyword evidence="2" id="KW-0067">ATP-binding</keyword>
<reference evidence="6" key="1">
    <citation type="journal article" date="2004" name="Nature">
        <title>Genome duplication in the teleost fish Tetraodon nigroviridis reveals the early vertebrate proto-karyotype.</title>
        <authorList>
            <person name="Jaillon O."/>
            <person name="Aury J.-M."/>
            <person name="Brunet F."/>
            <person name="Petit J.-L."/>
            <person name="Stange-Thomann N."/>
            <person name="Mauceli E."/>
            <person name="Bouneau L."/>
            <person name="Fischer C."/>
            <person name="Ozouf-Costaz C."/>
            <person name="Bernot A."/>
            <person name="Nicaud S."/>
            <person name="Jaffe D."/>
            <person name="Fisher S."/>
            <person name="Lutfalla G."/>
            <person name="Dossat C."/>
            <person name="Segurens B."/>
            <person name="Dasilva C."/>
            <person name="Salanoubat M."/>
            <person name="Levy M."/>
            <person name="Boudet N."/>
            <person name="Castellano S."/>
            <person name="Anthouard V."/>
            <person name="Jubin C."/>
            <person name="Castelli V."/>
            <person name="Katinka M."/>
            <person name="Vacherie B."/>
            <person name="Biemont C."/>
            <person name="Skalli Z."/>
            <person name="Cattolico L."/>
            <person name="Poulain J."/>
            <person name="De Berardinis V."/>
            <person name="Cruaud C."/>
            <person name="Duprat S."/>
            <person name="Brottier P."/>
            <person name="Coutanceau J.-P."/>
            <person name="Gouzy J."/>
            <person name="Parra G."/>
            <person name="Lardier G."/>
            <person name="Chapple C."/>
            <person name="McKernan K.J."/>
            <person name="McEwan P."/>
            <person name="Bosak S."/>
            <person name="Kellis M."/>
            <person name="Volff J.-N."/>
            <person name="Guigo R."/>
            <person name="Zody M.C."/>
            <person name="Mesirov J."/>
            <person name="Lindblad-Toh K."/>
            <person name="Birren B."/>
            <person name="Nusbaum C."/>
            <person name="Kahn D."/>
            <person name="Robinson-Rechavi M."/>
            <person name="Laudet V."/>
            <person name="Schachter V."/>
            <person name="Quetier F."/>
            <person name="Saurin W."/>
            <person name="Scarpelli C."/>
            <person name="Wincker P."/>
            <person name="Lander E.S."/>
            <person name="Weissenbach J."/>
            <person name="Roest Crollius H."/>
        </authorList>
    </citation>
    <scope>NUCLEOTIDE SEQUENCE [LARGE SCALE GENOMIC DNA]</scope>
</reference>
<sequence length="905" mass="100282">QEKYVGAICSEVFQKFPDFVHRCKDESFEALSDPMYSGKMKVLEKLLKYYLQRKDKVLLFSLSTKLLDLLESFCMAQGLDFSRLDGTTKAKDRVQIVKEFNSSTHINLCLVSTLLVEEKQFLTHFSVFHLLKILFALFKILCPIAFFCALYSNIFFYIIRAGGLGLNFVGANVVVLFDPTWNPASDLQAIDRAYRIGQIRNVTVLRLISLGTVEEVIYLRQVYKQQLQCSVLGKESSRRYFEAVPGDCKGELFGIRNLFRLQTQGTCLTQKILEGSGNSRVRPDDKPANERGEALLVPKGVLDFSSGSEEDECEFQKNAVDTRRSGNAATEPASLLQHGFSKLLERLNGNPQSTKEDSCPSLEESSEEEDENQQGKTTCDVPSKPESYTSLSASSPGGQPCPSAGRQKKPKMDHPVTFTKTSVRHTKHTTFIIGETPQAIRRQQLEEMAAKFKFPSVHQFAVEILRSDPGQRVTWLRQYYMSLNHPGLSNTVTNDFPQPDITQSTSSTSSIIAAMESHTDTSTLQNHCHLAQRTLKYTQRNPKSKPAIPQNSVTSSQKNPRKPQTGVQEPHKNKKVPRKNILDHPSDVPSVQSEWQEEMVCSTRDHSRTKRASVSGSGASRAGGGVGSDQAGSSGLGSAEAAAFADRDGRSSADFSHDTSATLSKPTAQERQQEPKSSTRTSKNVQGQRENVQTSSTPEQTPSFLQSSFLTDLIGDTSILDDLLKPKSRSAQQTPPCPSIQTCPTAPFTPRRNSSGDSGPSASPKSNTKQVPSKGNNRDFWDILTEGNEESISRLTDPAEHPERGFRAQPELSSLAQRRSSGMERAPLSSRYKRNGNLPASLWEWRRKRKKAMAPLSCSRRLLRCQSPVRHSIHCLPGGGLGKQATASPLQLQLLCCLCLRGPLP</sequence>
<feature type="compositionally biased region" description="Polar residues" evidence="3">
    <location>
        <begin position="386"/>
        <end position="397"/>
    </location>
</feature>
<dbReference type="AlphaFoldDB" id="Q4T1E9"/>
<feature type="non-terminal residue" evidence="6">
    <location>
        <position position="905"/>
    </location>
</feature>
<proteinExistence type="predicted"/>
<feature type="domain" description="Helicase C-terminal" evidence="5">
    <location>
        <begin position="42"/>
        <end position="245"/>
    </location>
</feature>
<keyword evidence="2" id="KW-0547">Nucleotide-binding</keyword>
<dbReference type="InterPro" id="IPR049730">
    <property type="entry name" value="SNF2/RAD54-like_C"/>
</dbReference>
<feature type="region of interest" description="Disordered" evidence="3">
    <location>
        <begin position="314"/>
        <end position="333"/>
    </location>
</feature>
<dbReference type="KEGG" id="tng:GSTEN00008856G001"/>
<dbReference type="InterPro" id="IPR050496">
    <property type="entry name" value="SNF2_RAD54_helicase_repair"/>
</dbReference>
<evidence type="ECO:0000256" key="2">
    <source>
        <dbReference type="ARBA" id="ARBA00022806"/>
    </source>
</evidence>
<keyword evidence="4" id="KW-0812">Transmembrane</keyword>
<dbReference type="Pfam" id="PF25806">
    <property type="entry name" value="RHH_ERCC6L2"/>
    <property type="match status" value="1"/>
</dbReference>
<feature type="compositionally biased region" description="Basic and acidic residues" evidence="3">
    <location>
        <begin position="645"/>
        <end position="657"/>
    </location>
</feature>
<dbReference type="SUPFAM" id="SSF52540">
    <property type="entry name" value="P-loop containing nucleoside triphosphate hydrolases"/>
    <property type="match status" value="1"/>
</dbReference>
<dbReference type="GO" id="GO:0004386">
    <property type="term" value="F:helicase activity"/>
    <property type="evidence" value="ECO:0007669"/>
    <property type="project" value="UniProtKB-KW"/>
</dbReference>
<keyword evidence="4" id="KW-0472">Membrane</keyword>
<name>Q4T1E9_TETNG</name>
<feature type="compositionally biased region" description="Polar residues" evidence="3">
    <location>
        <begin position="549"/>
        <end position="558"/>
    </location>
</feature>
<keyword evidence="1" id="KW-0378">Hydrolase</keyword>
<dbReference type="InterPro" id="IPR057931">
    <property type="entry name" value="RHH_ERCC6L2"/>
</dbReference>
<reference evidence="6" key="2">
    <citation type="submission" date="2004-02" db="EMBL/GenBank/DDBJ databases">
        <authorList>
            <consortium name="Genoscope"/>
            <consortium name="Whitehead Institute Centre for Genome Research"/>
        </authorList>
    </citation>
    <scope>NUCLEOTIDE SEQUENCE</scope>
</reference>
<evidence type="ECO:0000256" key="3">
    <source>
        <dbReference type="SAM" id="MobiDB-lite"/>
    </source>
</evidence>
<dbReference type="CDD" id="cd18793">
    <property type="entry name" value="SF2_C_SNF"/>
    <property type="match status" value="1"/>
</dbReference>
<dbReference type="OrthoDB" id="448448at2759"/>
<feature type="compositionally biased region" description="Low complexity" evidence="3">
    <location>
        <begin position="631"/>
        <end position="644"/>
    </location>
</feature>
<gene>
    <name evidence="6" type="ORF">GSTENG00008856001</name>
</gene>
<dbReference type="Pfam" id="PF00271">
    <property type="entry name" value="Helicase_C"/>
    <property type="match status" value="2"/>
</dbReference>
<protein>
    <submittedName>
        <fullName evidence="6">(spotted green pufferfish) hypothetical protein</fullName>
    </submittedName>
</protein>
<feature type="compositionally biased region" description="Basic and acidic residues" evidence="3">
    <location>
        <begin position="281"/>
        <end position="293"/>
    </location>
</feature>
<dbReference type="InterPro" id="IPR001650">
    <property type="entry name" value="Helicase_C-like"/>
</dbReference>
<feature type="compositionally biased region" description="Polar residues" evidence="3">
    <location>
        <begin position="751"/>
        <end position="775"/>
    </location>
</feature>
<feature type="region of interest" description="Disordered" evidence="3">
    <location>
        <begin position="276"/>
        <end position="295"/>
    </location>
</feature>
<keyword evidence="2" id="KW-0347">Helicase</keyword>
<feature type="compositionally biased region" description="Polar residues" evidence="3">
    <location>
        <begin position="729"/>
        <end position="744"/>
    </location>
</feature>
<evidence type="ECO:0000313" key="6">
    <source>
        <dbReference type="EMBL" id="CAF93283.1"/>
    </source>
</evidence>
<dbReference type="SMART" id="SM00490">
    <property type="entry name" value="HELICc"/>
    <property type="match status" value="1"/>
</dbReference>
<feature type="region of interest" description="Disordered" evidence="3">
    <location>
        <begin position="347"/>
        <end position="414"/>
    </location>
</feature>
<dbReference type="PANTHER" id="PTHR45629">
    <property type="entry name" value="SNF2/RAD54 FAMILY MEMBER"/>
    <property type="match status" value="1"/>
</dbReference>
<dbReference type="Gene3D" id="3.40.50.300">
    <property type="entry name" value="P-loop containing nucleotide triphosphate hydrolases"/>
    <property type="match status" value="1"/>
</dbReference>
<feature type="region of interest" description="Disordered" evidence="3">
    <location>
        <begin position="727"/>
        <end position="780"/>
    </location>
</feature>
<dbReference type="InterPro" id="IPR027417">
    <property type="entry name" value="P-loop_NTPase"/>
</dbReference>
<comment type="caution">
    <text evidence="6">The sequence shown here is derived from an EMBL/GenBank/DDBJ whole genome shotgun (WGS) entry which is preliminary data.</text>
</comment>
<feature type="transmembrane region" description="Helical" evidence="4">
    <location>
        <begin position="133"/>
        <end position="159"/>
    </location>
</feature>
<feature type="compositionally biased region" description="Polar residues" evidence="3">
    <location>
        <begin position="658"/>
        <end position="704"/>
    </location>
</feature>
<evidence type="ECO:0000256" key="1">
    <source>
        <dbReference type="ARBA" id="ARBA00022801"/>
    </source>
</evidence>
<organism evidence="6">
    <name type="scientific">Tetraodon nigroviridis</name>
    <name type="common">Spotted green pufferfish</name>
    <name type="synonym">Chelonodon nigroviridis</name>
    <dbReference type="NCBI Taxonomy" id="99883"/>
    <lineage>
        <taxon>Eukaryota</taxon>
        <taxon>Metazoa</taxon>
        <taxon>Chordata</taxon>
        <taxon>Craniata</taxon>
        <taxon>Vertebrata</taxon>
        <taxon>Euteleostomi</taxon>
        <taxon>Actinopterygii</taxon>
        <taxon>Neopterygii</taxon>
        <taxon>Teleostei</taxon>
        <taxon>Neoteleostei</taxon>
        <taxon>Acanthomorphata</taxon>
        <taxon>Eupercaria</taxon>
        <taxon>Tetraodontiformes</taxon>
        <taxon>Tetradontoidea</taxon>
        <taxon>Tetraodontidae</taxon>
        <taxon>Tetraodon</taxon>
    </lineage>
</organism>
<feature type="region of interest" description="Disordered" evidence="3">
    <location>
        <begin position="538"/>
        <end position="704"/>
    </location>
</feature>
<dbReference type="EMBL" id="CAAE01010644">
    <property type="protein sequence ID" value="CAF93283.1"/>
    <property type="molecule type" value="Genomic_DNA"/>
</dbReference>
<evidence type="ECO:0000256" key="4">
    <source>
        <dbReference type="SAM" id="Phobius"/>
    </source>
</evidence>